<dbReference type="Proteomes" id="UP000198824">
    <property type="component" value="Unassembled WGS sequence"/>
</dbReference>
<evidence type="ECO:0008006" key="3">
    <source>
        <dbReference type="Google" id="ProtNLM"/>
    </source>
</evidence>
<dbReference type="STRING" id="1166337.SAMN05192580_3626"/>
<organism evidence="1 2">
    <name type="scientific">Sphingomonas jatrophae</name>
    <dbReference type="NCBI Taxonomy" id="1166337"/>
    <lineage>
        <taxon>Bacteria</taxon>
        <taxon>Pseudomonadati</taxon>
        <taxon>Pseudomonadota</taxon>
        <taxon>Alphaproteobacteria</taxon>
        <taxon>Sphingomonadales</taxon>
        <taxon>Sphingomonadaceae</taxon>
        <taxon>Sphingomonas</taxon>
    </lineage>
</organism>
<dbReference type="AlphaFoldDB" id="A0A1I6M7X3"/>
<dbReference type="RefSeq" id="WP_131819297.1">
    <property type="nucleotide sequence ID" value="NZ_FOZG01000003.1"/>
</dbReference>
<keyword evidence="2" id="KW-1185">Reference proteome</keyword>
<reference evidence="1 2" key="1">
    <citation type="submission" date="2016-10" db="EMBL/GenBank/DDBJ databases">
        <authorList>
            <person name="de Groot N.N."/>
        </authorList>
    </citation>
    <scope>NUCLEOTIDE SEQUENCE [LARGE SCALE GENOMIC DNA]</scope>
    <source>
        <strain evidence="1 2">S5-249</strain>
    </source>
</reference>
<evidence type="ECO:0000313" key="2">
    <source>
        <dbReference type="Proteomes" id="UP000198824"/>
    </source>
</evidence>
<accession>A0A1I6M7X3</accession>
<dbReference type="EMBL" id="FOZG01000003">
    <property type="protein sequence ID" value="SFS11708.1"/>
    <property type="molecule type" value="Genomic_DNA"/>
</dbReference>
<proteinExistence type="predicted"/>
<protein>
    <recommendedName>
        <fullName evidence="3">Ribosomal protein L7/L12 C-terminal domain-containing protein</fullName>
    </recommendedName>
</protein>
<sequence>MGALLGGLSGSKTTHQRVTGVALRVTVEDRYEPLHVITFFSAPGGAEPVLAEPGQAAARVHAHLVNAMRQTARESAGQQAALGSADQLTKLWDMRQAGALTADEFEGQKARLLAGEAAAAAALPEPAAVGRRYVVMLVSAGPHPRRFAEALVREVPEITTMKNMTSLGQNLPKPILRDVGETRARKVQAALQEVGATVDVV</sequence>
<gene>
    <name evidence="1" type="ORF">SAMN05192580_3626</name>
</gene>
<evidence type="ECO:0000313" key="1">
    <source>
        <dbReference type="EMBL" id="SFS11708.1"/>
    </source>
</evidence>
<name>A0A1I6M7X3_9SPHN</name>